<evidence type="ECO:0000313" key="1">
    <source>
        <dbReference type="EMBL" id="JAD86520.1"/>
    </source>
</evidence>
<reference evidence="1" key="2">
    <citation type="journal article" date="2015" name="Data Brief">
        <title>Shoot transcriptome of the giant reed, Arundo donax.</title>
        <authorList>
            <person name="Barrero R.A."/>
            <person name="Guerrero F.D."/>
            <person name="Moolhuijzen P."/>
            <person name="Goolsby J.A."/>
            <person name="Tidwell J."/>
            <person name="Bellgard S.E."/>
            <person name="Bellgard M.I."/>
        </authorList>
    </citation>
    <scope>NUCLEOTIDE SEQUENCE</scope>
    <source>
        <tissue evidence="1">Shoot tissue taken approximately 20 cm above the soil surface</tissue>
    </source>
</reference>
<sequence>MLPPPPPWPLPLCCCCACSTSEVMKCRCSSSSRLACTCCISMVSRPPSSFSCSGSAARDRAVGATAAALLVWPLSMTSRQLTPLPFGEMAVDDLAAVVLALL</sequence>
<dbReference type="AlphaFoldDB" id="A0A0A9DLG6"/>
<name>A0A0A9DLG6_ARUDO</name>
<proteinExistence type="predicted"/>
<accession>A0A0A9DLG6</accession>
<dbReference type="EMBL" id="GBRH01211375">
    <property type="protein sequence ID" value="JAD86520.1"/>
    <property type="molecule type" value="Transcribed_RNA"/>
</dbReference>
<organism evidence="1">
    <name type="scientific">Arundo donax</name>
    <name type="common">Giant reed</name>
    <name type="synonym">Donax arundinaceus</name>
    <dbReference type="NCBI Taxonomy" id="35708"/>
    <lineage>
        <taxon>Eukaryota</taxon>
        <taxon>Viridiplantae</taxon>
        <taxon>Streptophyta</taxon>
        <taxon>Embryophyta</taxon>
        <taxon>Tracheophyta</taxon>
        <taxon>Spermatophyta</taxon>
        <taxon>Magnoliopsida</taxon>
        <taxon>Liliopsida</taxon>
        <taxon>Poales</taxon>
        <taxon>Poaceae</taxon>
        <taxon>PACMAD clade</taxon>
        <taxon>Arundinoideae</taxon>
        <taxon>Arundineae</taxon>
        <taxon>Arundo</taxon>
    </lineage>
</organism>
<reference evidence="1" key="1">
    <citation type="submission" date="2014-09" db="EMBL/GenBank/DDBJ databases">
        <authorList>
            <person name="Magalhaes I.L.F."/>
            <person name="Oliveira U."/>
            <person name="Santos F.R."/>
            <person name="Vidigal T.H.D.A."/>
            <person name="Brescovit A.D."/>
            <person name="Santos A.J."/>
        </authorList>
    </citation>
    <scope>NUCLEOTIDE SEQUENCE</scope>
    <source>
        <tissue evidence="1">Shoot tissue taken approximately 20 cm above the soil surface</tissue>
    </source>
</reference>
<protein>
    <submittedName>
        <fullName evidence="1">Sbp1</fullName>
    </submittedName>
</protein>